<feature type="region of interest" description="Disordered" evidence="5">
    <location>
        <begin position="332"/>
        <end position="374"/>
    </location>
</feature>
<accession>E9GEC7</accession>
<dbReference type="InterPro" id="IPR017907">
    <property type="entry name" value="Znf_RING_CS"/>
</dbReference>
<dbReference type="GO" id="GO:0010508">
    <property type="term" value="P:positive regulation of autophagy"/>
    <property type="evidence" value="ECO:0000318"/>
    <property type="project" value="GO_Central"/>
</dbReference>
<dbReference type="PANTHER" id="PTHR25464">
    <property type="entry name" value="TRIPARTITE MOTIF-CONTAINING PROTEIN 2-LIKE PROTEIN"/>
    <property type="match status" value="1"/>
</dbReference>
<dbReference type="GO" id="GO:0008270">
    <property type="term" value="F:zinc ion binding"/>
    <property type="evidence" value="ECO:0007669"/>
    <property type="project" value="UniProtKB-KW"/>
</dbReference>
<dbReference type="InterPro" id="IPR001841">
    <property type="entry name" value="Znf_RING"/>
</dbReference>
<keyword evidence="3" id="KW-0862">Zinc</keyword>
<dbReference type="PROSITE" id="PS50089">
    <property type="entry name" value="ZF_RING_2"/>
    <property type="match status" value="1"/>
</dbReference>
<gene>
    <name evidence="7" type="ORF">DAPPUDRAFT_302643</name>
</gene>
<protein>
    <recommendedName>
        <fullName evidence="6">RING-type domain-containing protein</fullName>
    </recommendedName>
</protein>
<feature type="compositionally biased region" description="Low complexity" evidence="5">
    <location>
        <begin position="335"/>
        <end position="348"/>
    </location>
</feature>
<evidence type="ECO:0000313" key="7">
    <source>
        <dbReference type="EMBL" id="EFX82239.1"/>
    </source>
</evidence>
<reference evidence="7 8" key="1">
    <citation type="journal article" date="2011" name="Science">
        <title>The ecoresponsive genome of Daphnia pulex.</title>
        <authorList>
            <person name="Colbourne J.K."/>
            <person name="Pfrender M.E."/>
            <person name="Gilbert D."/>
            <person name="Thomas W.K."/>
            <person name="Tucker A."/>
            <person name="Oakley T.H."/>
            <person name="Tokishita S."/>
            <person name="Aerts A."/>
            <person name="Arnold G.J."/>
            <person name="Basu M.K."/>
            <person name="Bauer D.J."/>
            <person name="Caceres C.E."/>
            <person name="Carmel L."/>
            <person name="Casola C."/>
            <person name="Choi J.H."/>
            <person name="Detter J.C."/>
            <person name="Dong Q."/>
            <person name="Dusheyko S."/>
            <person name="Eads B.D."/>
            <person name="Frohlich T."/>
            <person name="Geiler-Samerotte K.A."/>
            <person name="Gerlach D."/>
            <person name="Hatcher P."/>
            <person name="Jogdeo S."/>
            <person name="Krijgsveld J."/>
            <person name="Kriventseva E.V."/>
            <person name="Kultz D."/>
            <person name="Laforsch C."/>
            <person name="Lindquist E."/>
            <person name="Lopez J."/>
            <person name="Manak J.R."/>
            <person name="Muller J."/>
            <person name="Pangilinan J."/>
            <person name="Patwardhan R.P."/>
            <person name="Pitluck S."/>
            <person name="Pritham E.J."/>
            <person name="Rechtsteiner A."/>
            <person name="Rho M."/>
            <person name="Rogozin I.B."/>
            <person name="Sakarya O."/>
            <person name="Salamov A."/>
            <person name="Schaack S."/>
            <person name="Shapiro H."/>
            <person name="Shiga Y."/>
            <person name="Skalitzky C."/>
            <person name="Smith Z."/>
            <person name="Souvorov A."/>
            <person name="Sung W."/>
            <person name="Tang Z."/>
            <person name="Tsuchiya D."/>
            <person name="Tu H."/>
            <person name="Vos H."/>
            <person name="Wang M."/>
            <person name="Wolf Y.I."/>
            <person name="Yamagata H."/>
            <person name="Yamada T."/>
            <person name="Ye Y."/>
            <person name="Shaw J.R."/>
            <person name="Andrews J."/>
            <person name="Crease T.J."/>
            <person name="Tang H."/>
            <person name="Lucas S.M."/>
            <person name="Robertson H.M."/>
            <person name="Bork P."/>
            <person name="Koonin E.V."/>
            <person name="Zdobnov E.M."/>
            <person name="Grigoriev I.V."/>
            <person name="Lynch M."/>
            <person name="Boore J.L."/>
        </authorList>
    </citation>
    <scope>NUCLEOTIDE SEQUENCE [LARGE SCALE GENOMIC DNA]</scope>
</reference>
<dbReference type="SMART" id="SM00184">
    <property type="entry name" value="RING"/>
    <property type="match status" value="1"/>
</dbReference>
<dbReference type="InParanoid" id="E9GEC7"/>
<dbReference type="HOGENOM" id="CLU_033941_0_0_1"/>
<dbReference type="KEGG" id="dpx:DAPPUDRAFT_302643"/>
<dbReference type="Gene3D" id="3.30.40.10">
    <property type="entry name" value="Zinc/RING finger domain, C3HC4 (zinc finger)"/>
    <property type="match status" value="1"/>
</dbReference>
<dbReference type="InterPro" id="IPR013083">
    <property type="entry name" value="Znf_RING/FYVE/PHD"/>
</dbReference>
<dbReference type="SUPFAM" id="SSF57850">
    <property type="entry name" value="RING/U-box"/>
    <property type="match status" value="1"/>
</dbReference>
<evidence type="ECO:0000256" key="1">
    <source>
        <dbReference type="ARBA" id="ARBA00022723"/>
    </source>
</evidence>
<evidence type="ECO:0000256" key="3">
    <source>
        <dbReference type="ARBA" id="ARBA00022833"/>
    </source>
</evidence>
<dbReference type="eggNOG" id="KOG2177">
    <property type="taxonomic scope" value="Eukaryota"/>
</dbReference>
<keyword evidence="8" id="KW-1185">Reference proteome</keyword>
<proteinExistence type="predicted"/>
<dbReference type="Proteomes" id="UP000000305">
    <property type="component" value="Unassembled WGS sequence"/>
</dbReference>
<organism evidence="7 8">
    <name type="scientific">Daphnia pulex</name>
    <name type="common">Water flea</name>
    <dbReference type="NCBI Taxonomy" id="6669"/>
    <lineage>
        <taxon>Eukaryota</taxon>
        <taxon>Metazoa</taxon>
        <taxon>Ecdysozoa</taxon>
        <taxon>Arthropoda</taxon>
        <taxon>Crustacea</taxon>
        <taxon>Branchiopoda</taxon>
        <taxon>Diplostraca</taxon>
        <taxon>Cladocera</taxon>
        <taxon>Anomopoda</taxon>
        <taxon>Daphniidae</taxon>
        <taxon>Daphnia</taxon>
    </lineage>
</organism>
<keyword evidence="1" id="KW-0479">Metal-binding</keyword>
<dbReference type="PROSITE" id="PS00518">
    <property type="entry name" value="ZF_RING_1"/>
    <property type="match status" value="1"/>
</dbReference>
<dbReference type="AlphaFoldDB" id="E9GEC7"/>
<keyword evidence="2 4" id="KW-0863">Zinc-finger</keyword>
<evidence type="ECO:0000313" key="8">
    <source>
        <dbReference type="Proteomes" id="UP000000305"/>
    </source>
</evidence>
<name>E9GEC7_DAPPU</name>
<dbReference type="PANTHER" id="PTHR25464:SF2">
    <property type="entry name" value="RING-TYPE DOMAIN-CONTAINING PROTEIN"/>
    <property type="match status" value="1"/>
</dbReference>
<dbReference type="OrthoDB" id="6362435at2759"/>
<evidence type="ECO:0000256" key="2">
    <source>
        <dbReference type="ARBA" id="ARBA00022771"/>
    </source>
</evidence>
<sequence length="561" mass="62819">MAAANDVEDFVTCGVCFCEYDDADKKPKFLQCSHTVCLSCLKGIRDGDTITCPFCRDTFVKFGVESLPNNPYALHMLKFKEKKESPKPVEIAVVPVEVHWCLTCGSAEKLGCSSSGHSSVNMTINTIKNLESLLKLKEELLAMKDSGTNKLAMAIQERQKVQEQLALIMKSIQCSGEEVQKLQDENNLRMTEMVSVLERNGSNTDSQDVPEKKSLFFSELMSLVDGSTADDTTETLKQKMTTLVEMHEQQLCEATAVASEYDLRRKLKITVHLYDENDQPIPTLPLLEKGFRFQPLSPALKGNPIRQDSLLLSYAVFSLLQRQKIPLNIKEPQQSAVASNSSSTTVAAKDAKKKPKTTTKKEKNTKPAIKSSPVTLPPNVFPSSSKFVLTPSSVFILRLFQSGSPKGEIRFNPMLRLPWITELVQKLGEFCFQSQKIFCNTIDKVVPRMYVLFSNTNQQFQPEIPNAIDTNTSSTYVFKADVIDEIGITLVKTSSGKVTGWSFVFPLEEFRSPKNEVHVKKLLANDLFGRVISHHMLESVTKLSLTNKLERTNYTVTIESQ</sequence>
<feature type="domain" description="RING-type" evidence="6">
    <location>
        <begin position="13"/>
        <end position="56"/>
    </location>
</feature>
<evidence type="ECO:0000256" key="5">
    <source>
        <dbReference type="SAM" id="MobiDB-lite"/>
    </source>
</evidence>
<dbReference type="Pfam" id="PF14634">
    <property type="entry name" value="zf-RING_5"/>
    <property type="match status" value="1"/>
</dbReference>
<dbReference type="PhylomeDB" id="E9GEC7"/>
<dbReference type="GO" id="GO:0034198">
    <property type="term" value="P:cellular response to amino acid starvation"/>
    <property type="evidence" value="ECO:0000318"/>
    <property type="project" value="GO_Central"/>
</dbReference>
<dbReference type="EMBL" id="GL732540">
    <property type="protein sequence ID" value="EFX82239.1"/>
    <property type="molecule type" value="Genomic_DNA"/>
</dbReference>
<evidence type="ECO:0000256" key="4">
    <source>
        <dbReference type="PROSITE-ProRule" id="PRU00175"/>
    </source>
</evidence>
<evidence type="ECO:0000259" key="6">
    <source>
        <dbReference type="PROSITE" id="PS50089"/>
    </source>
</evidence>